<sequence>QIDPEWILNYKESGEKFEDLREGYREYCIKKNISESKDSRLSLVNAQELPNPEKLTYLALANNKIGPRDLTIFSRLVNLRHLLIGSSNLDNFRALGEKFDDFSQLLKKSIEKGFYNRFYGSLKPLEGLTKLEVLNISETDINDGLEYLPDSLEGIVCDSFRKDAGVNKIIEVLKPYKEENYYNIKRWKKSNKKNYIEELKRQNLQIVEKEKDSELMNDHPAAQLYNNEYSRKLPSLKQNYENITKKKVKLFFQENPDDYLKQYDIVKRKIDNIGISHHYAIYLGNNQVAHISGSKEVMGETDDLYARIDS</sequence>
<dbReference type="SUPFAM" id="SSF52058">
    <property type="entry name" value="L domain-like"/>
    <property type="match status" value="1"/>
</dbReference>
<feature type="non-terminal residue" evidence="2">
    <location>
        <position position="310"/>
    </location>
</feature>
<name>A0A9N9E7Q0_9GLOM</name>
<proteinExistence type="predicted"/>
<comment type="caution">
    <text evidence="2">The sequence shown here is derived from an EMBL/GenBank/DDBJ whole genome shotgun (WGS) entry which is preliminary data.</text>
</comment>
<evidence type="ECO:0000313" key="2">
    <source>
        <dbReference type="EMBL" id="CAG8667742.1"/>
    </source>
</evidence>
<keyword evidence="1" id="KW-0175">Coiled coil</keyword>
<keyword evidence="3" id="KW-1185">Reference proteome</keyword>
<dbReference type="EMBL" id="CAJVPI010004444">
    <property type="protein sequence ID" value="CAG8667742.1"/>
    <property type="molecule type" value="Genomic_DNA"/>
</dbReference>
<dbReference type="InterPro" id="IPR032675">
    <property type="entry name" value="LRR_dom_sf"/>
</dbReference>
<gene>
    <name evidence="2" type="ORF">PBRASI_LOCUS11135</name>
</gene>
<feature type="coiled-coil region" evidence="1">
    <location>
        <begin position="192"/>
        <end position="246"/>
    </location>
</feature>
<dbReference type="Gene3D" id="3.80.10.10">
    <property type="entry name" value="Ribonuclease Inhibitor"/>
    <property type="match status" value="1"/>
</dbReference>
<dbReference type="AlphaFoldDB" id="A0A9N9E7Q0"/>
<dbReference type="Proteomes" id="UP000789739">
    <property type="component" value="Unassembled WGS sequence"/>
</dbReference>
<dbReference type="OrthoDB" id="2449606at2759"/>
<accession>A0A9N9E7Q0</accession>
<evidence type="ECO:0000256" key="1">
    <source>
        <dbReference type="SAM" id="Coils"/>
    </source>
</evidence>
<evidence type="ECO:0000313" key="3">
    <source>
        <dbReference type="Proteomes" id="UP000789739"/>
    </source>
</evidence>
<reference evidence="2" key="1">
    <citation type="submission" date="2021-06" db="EMBL/GenBank/DDBJ databases">
        <authorList>
            <person name="Kallberg Y."/>
            <person name="Tangrot J."/>
            <person name="Rosling A."/>
        </authorList>
    </citation>
    <scope>NUCLEOTIDE SEQUENCE</scope>
    <source>
        <strain evidence="2">BR232B</strain>
    </source>
</reference>
<protein>
    <submittedName>
        <fullName evidence="2">1398_t:CDS:1</fullName>
    </submittedName>
</protein>
<organism evidence="2 3">
    <name type="scientific">Paraglomus brasilianum</name>
    <dbReference type="NCBI Taxonomy" id="144538"/>
    <lineage>
        <taxon>Eukaryota</taxon>
        <taxon>Fungi</taxon>
        <taxon>Fungi incertae sedis</taxon>
        <taxon>Mucoromycota</taxon>
        <taxon>Glomeromycotina</taxon>
        <taxon>Glomeromycetes</taxon>
        <taxon>Paraglomerales</taxon>
        <taxon>Paraglomeraceae</taxon>
        <taxon>Paraglomus</taxon>
    </lineage>
</organism>